<organism evidence="1">
    <name type="scientific">Arundo donax</name>
    <name type="common">Giant reed</name>
    <name type="synonym">Donax arundinaceus</name>
    <dbReference type="NCBI Taxonomy" id="35708"/>
    <lineage>
        <taxon>Eukaryota</taxon>
        <taxon>Viridiplantae</taxon>
        <taxon>Streptophyta</taxon>
        <taxon>Embryophyta</taxon>
        <taxon>Tracheophyta</taxon>
        <taxon>Spermatophyta</taxon>
        <taxon>Magnoliopsida</taxon>
        <taxon>Liliopsida</taxon>
        <taxon>Poales</taxon>
        <taxon>Poaceae</taxon>
        <taxon>PACMAD clade</taxon>
        <taxon>Arundinoideae</taxon>
        <taxon>Arundineae</taxon>
        <taxon>Arundo</taxon>
    </lineage>
</organism>
<dbReference type="AlphaFoldDB" id="A0A0A9HF49"/>
<reference evidence="1" key="1">
    <citation type="submission" date="2014-09" db="EMBL/GenBank/DDBJ databases">
        <authorList>
            <person name="Magalhaes I.L.F."/>
            <person name="Oliveira U."/>
            <person name="Santos F.R."/>
            <person name="Vidigal T.H.D.A."/>
            <person name="Brescovit A.D."/>
            <person name="Santos A.J."/>
        </authorList>
    </citation>
    <scope>NUCLEOTIDE SEQUENCE</scope>
    <source>
        <tissue evidence="1">Shoot tissue taken approximately 20 cm above the soil surface</tissue>
    </source>
</reference>
<evidence type="ECO:0000313" key="1">
    <source>
        <dbReference type="EMBL" id="JAE35387.1"/>
    </source>
</evidence>
<name>A0A0A9HF49_ARUDO</name>
<accession>A0A0A9HF49</accession>
<reference evidence="1" key="2">
    <citation type="journal article" date="2015" name="Data Brief">
        <title>Shoot transcriptome of the giant reed, Arundo donax.</title>
        <authorList>
            <person name="Barrero R.A."/>
            <person name="Guerrero F.D."/>
            <person name="Moolhuijzen P."/>
            <person name="Goolsby J.A."/>
            <person name="Tidwell J."/>
            <person name="Bellgard S.E."/>
            <person name="Bellgard M.I."/>
        </authorList>
    </citation>
    <scope>NUCLEOTIDE SEQUENCE</scope>
    <source>
        <tissue evidence="1">Shoot tissue taken approximately 20 cm above the soil surface</tissue>
    </source>
</reference>
<protein>
    <submittedName>
        <fullName evidence="1">Uncharacterized protein</fullName>
    </submittedName>
</protein>
<proteinExistence type="predicted"/>
<sequence>MAEHSVNFYESKRPCDTEHKDAAATCNKFHCPLHLFSVLKLNQYIAVVSFSHFSFSYTMHDLFRGDHNACTRLYIELYAIYKNERPFP</sequence>
<dbReference type="EMBL" id="GBRH01162509">
    <property type="protein sequence ID" value="JAE35387.1"/>
    <property type="molecule type" value="Transcribed_RNA"/>
</dbReference>